<keyword evidence="2" id="KW-0732">Signal</keyword>
<comment type="caution">
    <text evidence="9">The sequence shown here is derived from an EMBL/GenBank/DDBJ whole genome shotgun (WGS) entry which is preliminary data.</text>
</comment>
<dbReference type="InterPro" id="IPR012336">
    <property type="entry name" value="Thioredoxin-like_fold"/>
</dbReference>
<evidence type="ECO:0000313" key="9">
    <source>
        <dbReference type="EMBL" id="GGR16454.1"/>
    </source>
</evidence>
<dbReference type="EMBL" id="BMRJ01000001">
    <property type="protein sequence ID" value="GGR16454.1"/>
    <property type="molecule type" value="Genomic_DNA"/>
</dbReference>
<feature type="compositionally biased region" description="Low complexity" evidence="6">
    <location>
        <begin position="94"/>
        <end position="106"/>
    </location>
</feature>
<protein>
    <recommendedName>
        <fullName evidence="8">Thioredoxin-like fold domain-containing protein</fullName>
    </recommendedName>
</protein>
<keyword evidence="7" id="KW-0812">Transmembrane</keyword>
<name>A0A918CC59_AGRME</name>
<keyword evidence="10" id="KW-1185">Reference proteome</keyword>
<feature type="region of interest" description="Disordered" evidence="6">
    <location>
        <begin position="1"/>
        <end position="33"/>
    </location>
</feature>
<proteinExistence type="inferred from homology"/>
<dbReference type="AlphaFoldDB" id="A0A918CC59"/>
<feature type="domain" description="Thioredoxin-like fold" evidence="8">
    <location>
        <begin position="116"/>
        <end position="285"/>
    </location>
</feature>
<evidence type="ECO:0000256" key="4">
    <source>
        <dbReference type="ARBA" id="ARBA00023157"/>
    </source>
</evidence>
<sequence>MSNGGSNQPRPNKNDRREAAREKARALREEQKKRERRNKILLQGGIIVAVVAIAALIGGMIFNSVKPAGPGPRNMASDGIVFTGSDGALTPSETPATPAGGKPTPTKQDDSGEVANIVTYIDYLCPYCGQFEQTNREAIKTMVEQGAATLEVHPIAILTNRSAGTQYSLRAANAAACVADLSPENFLDFNDALFDNQPAEGSTGLSNDDIKKLAEQAGVGSLSKVEKCIDDVQFKSWVQDATNRALSGPLPNTTEVESVKGTPTVLVNGKQYTGSLSEPTEFQAFVTQAASQSFTNSTPSPSETPTPTPAQ</sequence>
<keyword evidence="4" id="KW-1015">Disulfide bond</keyword>
<feature type="transmembrane region" description="Helical" evidence="7">
    <location>
        <begin position="40"/>
        <end position="62"/>
    </location>
</feature>
<keyword evidence="7" id="KW-1133">Transmembrane helix</keyword>
<dbReference type="Pfam" id="PF13462">
    <property type="entry name" value="Thioredoxin_4"/>
    <property type="match status" value="1"/>
</dbReference>
<comment type="similarity">
    <text evidence="1">Belongs to the thioredoxin family. DsbA subfamily.</text>
</comment>
<evidence type="ECO:0000259" key="8">
    <source>
        <dbReference type="Pfam" id="PF13462"/>
    </source>
</evidence>
<accession>A0A918CC59</accession>
<dbReference type="RefSeq" id="WP_189083851.1">
    <property type="nucleotide sequence ID" value="NZ_BMRJ01000001.1"/>
</dbReference>
<evidence type="ECO:0000256" key="5">
    <source>
        <dbReference type="ARBA" id="ARBA00023284"/>
    </source>
</evidence>
<feature type="compositionally biased region" description="Basic and acidic residues" evidence="6">
    <location>
        <begin position="12"/>
        <end position="33"/>
    </location>
</feature>
<dbReference type="InterPro" id="IPR036249">
    <property type="entry name" value="Thioredoxin-like_sf"/>
</dbReference>
<dbReference type="GO" id="GO:0016491">
    <property type="term" value="F:oxidoreductase activity"/>
    <property type="evidence" value="ECO:0007669"/>
    <property type="project" value="UniProtKB-KW"/>
</dbReference>
<evidence type="ECO:0000256" key="6">
    <source>
        <dbReference type="SAM" id="MobiDB-lite"/>
    </source>
</evidence>
<feature type="compositionally biased region" description="Polar residues" evidence="6">
    <location>
        <begin position="1"/>
        <end position="11"/>
    </location>
</feature>
<feature type="region of interest" description="Disordered" evidence="6">
    <location>
        <begin position="76"/>
        <end position="111"/>
    </location>
</feature>
<evidence type="ECO:0000256" key="3">
    <source>
        <dbReference type="ARBA" id="ARBA00023002"/>
    </source>
</evidence>
<reference evidence="9" key="1">
    <citation type="journal article" date="2014" name="Int. J. Syst. Evol. Microbiol.">
        <title>Complete genome sequence of Corynebacterium casei LMG S-19264T (=DSM 44701T), isolated from a smear-ripened cheese.</title>
        <authorList>
            <consortium name="US DOE Joint Genome Institute (JGI-PGF)"/>
            <person name="Walter F."/>
            <person name="Albersmeier A."/>
            <person name="Kalinowski J."/>
            <person name="Ruckert C."/>
        </authorList>
    </citation>
    <scope>NUCLEOTIDE SEQUENCE</scope>
    <source>
        <strain evidence="9">JCM 3346</strain>
    </source>
</reference>
<dbReference type="Gene3D" id="3.40.30.10">
    <property type="entry name" value="Glutaredoxin"/>
    <property type="match status" value="1"/>
</dbReference>
<keyword evidence="3" id="KW-0560">Oxidoreductase</keyword>
<gene>
    <name evidence="9" type="ORF">GCM10010196_06490</name>
</gene>
<dbReference type="CDD" id="cd02972">
    <property type="entry name" value="DsbA_family"/>
    <property type="match status" value="1"/>
</dbReference>
<evidence type="ECO:0000256" key="1">
    <source>
        <dbReference type="ARBA" id="ARBA00005791"/>
    </source>
</evidence>
<feature type="region of interest" description="Disordered" evidence="6">
    <location>
        <begin position="289"/>
        <end position="311"/>
    </location>
</feature>
<reference evidence="9" key="2">
    <citation type="submission" date="2020-09" db="EMBL/GenBank/DDBJ databases">
        <authorList>
            <person name="Sun Q."/>
            <person name="Ohkuma M."/>
        </authorList>
    </citation>
    <scope>NUCLEOTIDE SEQUENCE</scope>
    <source>
        <strain evidence="9">JCM 3346</strain>
    </source>
</reference>
<feature type="compositionally biased region" description="Pro residues" evidence="6">
    <location>
        <begin position="302"/>
        <end position="311"/>
    </location>
</feature>
<organism evidence="9 10">
    <name type="scientific">Agromyces mediolanus</name>
    <name type="common">Corynebacterium mediolanum</name>
    <dbReference type="NCBI Taxonomy" id="41986"/>
    <lineage>
        <taxon>Bacteria</taxon>
        <taxon>Bacillati</taxon>
        <taxon>Actinomycetota</taxon>
        <taxon>Actinomycetes</taxon>
        <taxon>Micrococcales</taxon>
        <taxon>Microbacteriaceae</taxon>
        <taxon>Agromyces</taxon>
    </lineage>
</organism>
<keyword evidence="7" id="KW-0472">Membrane</keyword>
<dbReference type="Proteomes" id="UP000610303">
    <property type="component" value="Unassembled WGS sequence"/>
</dbReference>
<dbReference type="PANTHER" id="PTHR13887">
    <property type="entry name" value="GLUTATHIONE S-TRANSFERASE KAPPA"/>
    <property type="match status" value="1"/>
</dbReference>
<dbReference type="SUPFAM" id="SSF52833">
    <property type="entry name" value="Thioredoxin-like"/>
    <property type="match status" value="1"/>
</dbReference>
<evidence type="ECO:0000256" key="7">
    <source>
        <dbReference type="SAM" id="Phobius"/>
    </source>
</evidence>
<evidence type="ECO:0000256" key="2">
    <source>
        <dbReference type="ARBA" id="ARBA00022729"/>
    </source>
</evidence>
<keyword evidence="5" id="KW-0676">Redox-active center</keyword>
<dbReference type="PANTHER" id="PTHR13887:SF14">
    <property type="entry name" value="DISULFIDE BOND FORMATION PROTEIN D"/>
    <property type="match status" value="1"/>
</dbReference>
<evidence type="ECO:0000313" key="10">
    <source>
        <dbReference type="Proteomes" id="UP000610303"/>
    </source>
</evidence>